<feature type="domain" description="Alginate lyase" evidence="4">
    <location>
        <begin position="88"/>
        <end position="368"/>
    </location>
</feature>
<proteinExistence type="predicted"/>
<dbReference type="Pfam" id="PF05426">
    <property type="entry name" value="Alginate_lyase"/>
    <property type="match status" value="1"/>
</dbReference>
<keyword evidence="2 5" id="KW-0456">Lyase</keyword>
<dbReference type="Gene3D" id="1.50.10.100">
    <property type="entry name" value="Chondroitin AC/alginate lyase"/>
    <property type="match status" value="1"/>
</dbReference>
<name>A0A2W5WGS7_9CAUL</name>
<evidence type="ECO:0000256" key="1">
    <source>
        <dbReference type="ARBA" id="ARBA00022729"/>
    </source>
</evidence>
<keyword evidence="1 3" id="KW-0732">Signal</keyword>
<comment type="caution">
    <text evidence="5">The sequence shown here is derived from an EMBL/GenBank/DDBJ whole genome shotgun (WGS) entry which is preliminary data.</text>
</comment>
<organism evidence="5 6">
    <name type="scientific">Caulobacter segnis</name>
    <dbReference type="NCBI Taxonomy" id="88688"/>
    <lineage>
        <taxon>Bacteria</taxon>
        <taxon>Pseudomonadati</taxon>
        <taxon>Pseudomonadota</taxon>
        <taxon>Alphaproteobacteria</taxon>
        <taxon>Caulobacterales</taxon>
        <taxon>Caulobacteraceae</taxon>
        <taxon>Caulobacter</taxon>
    </lineage>
</organism>
<dbReference type="InterPro" id="IPR008929">
    <property type="entry name" value="Chondroitin_lyas"/>
</dbReference>
<feature type="signal peptide" evidence="3">
    <location>
        <begin position="1"/>
        <end position="25"/>
    </location>
</feature>
<dbReference type="InterPro" id="IPR008397">
    <property type="entry name" value="Alginate_lyase_dom"/>
</dbReference>
<evidence type="ECO:0000256" key="3">
    <source>
        <dbReference type="SAM" id="SignalP"/>
    </source>
</evidence>
<reference evidence="5 6" key="1">
    <citation type="submission" date="2017-08" db="EMBL/GenBank/DDBJ databases">
        <title>Infants hospitalized years apart are colonized by the same room-sourced microbial strains.</title>
        <authorList>
            <person name="Brooks B."/>
            <person name="Olm M.R."/>
            <person name="Firek B.A."/>
            <person name="Baker R."/>
            <person name="Thomas B.C."/>
            <person name="Morowitz M.J."/>
            <person name="Banfield J.F."/>
        </authorList>
    </citation>
    <scope>NUCLEOTIDE SEQUENCE [LARGE SCALE GENOMIC DNA]</scope>
    <source>
        <strain evidence="5">S2_003_000_R2_4</strain>
    </source>
</reference>
<dbReference type="AlphaFoldDB" id="A0A2W5WGS7"/>
<sequence length="423" mass="46103">MTRLASGMALAAALGAAVFGGSAPAAEVKPRCSGAEGYAADFAQRRTFRWRPEWLAASKARRTDPALAPAFQALMKRADAALTGPVYTVTDKLRTPPSGDKHDYMSMGPYWWPDPDKPNGEPYVRRDGEVNPERNTDAFDVTDLDAMSSSVEALSLAYYFQDDPRYAEKAARLLRVWFLEPKTRMNPNASFAQGVPGRTPGRAEGVLDTYRLLRVVEAVGLLAPSGALSAPDQAGLERWFADYARWMRTSPTGREERAATNNHGVWFDYQLATFALFSRDEALARDVIAEAAEARIARQVAPDGSLPEELQRTRALHYSYFALEPMVGLADLGRCVGVDLWGYQTKDGRSLRKALTFLAPYVGREASFPYREIDPAGAAGEAATPFGLAAWVYGDAALARLAAISAAARPASVDRLLIAPYAP</sequence>
<feature type="chain" id="PRO_5016098016" evidence="3">
    <location>
        <begin position="26"/>
        <end position="423"/>
    </location>
</feature>
<accession>A0A2W5WGS7</accession>
<dbReference type="RefSeq" id="WP_304279819.1">
    <property type="nucleotide sequence ID" value="NZ_QFQZ01000052.1"/>
</dbReference>
<dbReference type="Proteomes" id="UP000249393">
    <property type="component" value="Unassembled WGS sequence"/>
</dbReference>
<protein>
    <submittedName>
        <fullName evidence="5">Alginate lyase</fullName>
    </submittedName>
</protein>
<dbReference type="GO" id="GO:0016829">
    <property type="term" value="F:lyase activity"/>
    <property type="evidence" value="ECO:0007669"/>
    <property type="project" value="UniProtKB-KW"/>
</dbReference>
<dbReference type="GO" id="GO:0042597">
    <property type="term" value="C:periplasmic space"/>
    <property type="evidence" value="ECO:0007669"/>
    <property type="project" value="InterPro"/>
</dbReference>
<evidence type="ECO:0000259" key="4">
    <source>
        <dbReference type="Pfam" id="PF05426"/>
    </source>
</evidence>
<evidence type="ECO:0000313" key="6">
    <source>
        <dbReference type="Proteomes" id="UP000249393"/>
    </source>
</evidence>
<dbReference type="SUPFAM" id="SSF48230">
    <property type="entry name" value="Chondroitin AC/alginate lyase"/>
    <property type="match status" value="1"/>
</dbReference>
<evidence type="ECO:0000256" key="2">
    <source>
        <dbReference type="ARBA" id="ARBA00023239"/>
    </source>
</evidence>
<evidence type="ECO:0000313" key="5">
    <source>
        <dbReference type="EMBL" id="PZR32848.1"/>
    </source>
</evidence>
<dbReference type="EMBL" id="QFQZ01000052">
    <property type="protein sequence ID" value="PZR32848.1"/>
    <property type="molecule type" value="Genomic_DNA"/>
</dbReference>
<gene>
    <name evidence="5" type="ORF">DI526_15420</name>
</gene>